<keyword evidence="1 2" id="KW-0732">Signal</keyword>
<dbReference type="InterPro" id="IPR026444">
    <property type="entry name" value="Secre_tail"/>
</dbReference>
<organism evidence="5 6">
    <name type="scientific">Hyunsoonleella pacifica</name>
    <dbReference type="NCBI Taxonomy" id="1080224"/>
    <lineage>
        <taxon>Bacteria</taxon>
        <taxon>Pseudomonadati</taxon>
        <taxon>Bacteroidota</taxon>
        <taxon>Flavobacteriia</taxon>
        <taxon>Flavobacteriales</taxon>
        <taxon>Flavobacteriaceae</taxon>
    </lineage>
</organism>
<protein>
    <submittedName>
        <fullName evidence="5">T9SS type A sorting domain-containing protein</fullName>
    </submittedName>
</protein>
<feature type="domain" description="T9SS-like galactose binding" evidence="4">
    <location>
        <begin position="394"/>
        <end position="509"/>
    </location>
</feature>
<dbReference type="Pfam" id="PF18962">
    <property type="entry name" value="Por_Secre_tail"/>
    <property type="match status" value="1"/>
</dbReference>
<dbReference type="Pfam" id="PF23759">
    <property type="entry name" value="GBD_T9SS_assoc"/>
    <property type="match status" value="5"/>
</dbReference>
<evidence type="ECO:0000313" key="6">
    <source>
        <dbReference type="Proteomes" id="UP000292372"/>
    </source>
</evidence>
<name>A0A4Q9FNZ4_9FLAO</name>
<accession>A0A4Q9FNZ4</accession>
<dbReference type="InterPro" id="IPR056600">
    <property type="entry name" value="GBD_T9SS_assoc"/>
</dbReference>
<dbReference type="AlphaFoldDB" id="A0A4Q9FNZ4"/>
<feature type="signal peptide" evidence="2">
    <location>
        <begin position="1"/>
        <end position="27"/>
    </location>
</feature>
<evidence type="ECO:0000313" key="5">
    <source>
        <dbReference type="EMBL" id="TBN16526.1"/>
    </source>
</evidence>
<feature type="domain" description="T9SS-like galactose binding" evidence="4">
    <location>
        <begin position="149"/>
        <end position="263"/>
    </location>
</feature>
<reference evidence="5 6" key="1">
    <citation type="journal article" date="2015" name="Int. J. Syst. Evol. Microbiol.">
        <title>Hyunsoonleella pacifica sp. nov., isolated from seawater of South Pacific Gyre.</title>
        <authorList>
            <person name="Gao X."/>
            <person name="Zhang Z."/>
            <person name="Dai X."/>
            <person name="Zhang X.H."/>
        </authorList>
    </citation>
    <scope>NUCLEOTIDE SEQUENCE [LARGE SCALE GENOMIC DNA]</scope>
    <source>
        <strain evidence="5 6">SW033</strain>
    </source>
</reference>
<evidence type="ECO:0000256" key="2">
    <source>
        <dbReference type="SAM" id="SignalP"/>
    </source>
</evidence>
<proteinExistence type="predicted"/>
<feature type="chain" id="PRO_5020703040" evidence="2">
    <location>
        <begin position="28"/>
        <end position="722"/>
    </location>
</feature>
<gene>
    <name evidence="5" type="ORF">EYD46_07765</name>
</gene>
<evidence type="ECO:0000256" key="1">
    <source>
        <dbReference type="ARBA" id="ARBA00022729"/>
    </source>
</evidence>
<dbReference type="NCBIfam" id="TIGR04183">
    <property type="entry name" value="Por_Secre_tail"/>
    <property type="match status" value="1"/>
</dbReference>
<keyword evidence="6" id="KW-1185">Reference proteome</keyword>
<feature type="domain" description="T9SS-like galactose binding" evidence="4">
    <location>
        <begin position="271"/>
        <end position="385"/>
    </location>
</feature>
<evidence type="ECO:0000259" key="3">
    <source>
        <dbReference type="Pfam" id="PF18962"/>
    </source>
</evidence>
<feature type="domain" description="T9SS-like galactose binding" evidence="4">
    <location>
        <begin position="516"/>
        <end position="636"/>
    </location>
</feature>
<dbReference type="OrthoDB" id="860722at2"/>
<feature type="domain" description="Secretion system C-terminal sorting" evidence="3">
    <location>
        <begin position="654"/>
        <end position="721"/>
    </location>
</feature>
<comment type="caution">
    <text evidence="5">The sequence shown here is derived from an EMBL/GenBank/DDBJ whole genome shotgun (WGS) entry which is preliminary data.</text>
</comment>
<feature type="domain" description="T9SS-like galactose binding" evidence="4">
    <location>
        <begin position="27"/>
        <end position="141"/>
    </location>
</feature>
<dbReference type="EMBL" id="SIRS01000003">
    <property type="protein sequence ID" value="TBN16526.1"/>
    <property type="molecule type" value="Genomic_DNA"/>
</dbReference>
<sequence>MQITNIMKQFYLILCLASLQITFGQPANDNCANAELITIDTSLTSFTFEIVDASVNNELGCTTTDDYVDVWYEFTMPVNGNLYINGVSSWNNFALYDACNGNIIQCGTNSQFISGLTSGTNYKLRVFRTVALAGNGFTSFGIQAFEEVTNDTCATAAPITVATEAISYDFNIGGAEVLNEIGCDSTEDYVDIWYEFTMPVTGNLHINGTTSWNNFALFDACNGNRIKCGTNSQFISGLTSGTNYKLRVFRSVTLADNGFTSFGIQAFEEVTNDTCATAEPITVEIIEELTYDFNIGGAQMLNEVGCDSTEDYVDIWYEFTMPVNGNLYINGFTSWNNFALYDACNGNRIQCGTNSQFISGLTNGTNYKLRVFRTVALADNAFTSFGVKAFEEVTNDTCAAPETITVTTEALTYSFNIGGAEVLNEVGCDSTEDYVDIWHEFTMPVNGNLYINSATSWNNFALYDACNGNLIQCGTNNQFISGLTSGTNYKLRVFRTVALADNSFTSFDIQAFEDATNDTCAAAETFTLTEGTITTINFEIGGATVNNETGCTTGINEDYVDVWYSFEMPLNGAIEIDGNTTWNNFAIFDDCMGNTSLACFEESGTVTNLSANGTYWIRVFRTIDLADNTANTSFNISITNSLSTTTFTKADVRVFPNPTNNIINIHSNKSFDTLELYTIQGKKIISVKSQNKLSIDSLESGIYILKIKSQQNKQVVKRIVIN</sequence>
<evidence type="ECO:0000259" key="4">
    <source>
        <dbReference type="Pfam" id="PF23759"/>
    </source>
</evidence>
<dbReference type="Proteomes" id="UP000292372">
    <property type="component" value="Unassembled WGS sequence"/>
</dbReference>